<feature type="non-terminal residue" evidence="2">
    <location>
        <position position="1"/>
    </location>
</feature>
<dbReference type="Gene3D" id="3.40.50.300">
    <property type="entry name" value="P-loop containing nucleotide triphosphate hydrolases"/>
    <property type="match status" value="1"/>
</dbReference>
<reference evidence="2" key="1">
    <citation type="journal article" date="2014" name="Front. Microbiol.">
        <title>High frequency of phylogenetically diverse reductive dehalogenase-homologous genes in deep subseafloor sedimentary metagenomes.</title>
        <authorList>
            <person name="Kawai M."/>
            <person name="Futagami T."/>
            <person name="Toyoda A."/>
            <person name="Takaki Y."/>
            <person name="Nishi S."/>
            <person name="Hori S."/>
            <person name="Arai W."/>
            <person name="Tsubouchi T."/>
            <person name="Morono Y."/>
            <person name="Uchiyama I."/>
            <person name="Ito T."/>
            <person name="Fujiyama A."/>
            <person name="Inagaki F."/>
            <person name="Takami H."/>
        </authorList>
    </citation>
    <scope>NUCLEOTIDE SEQUENCE</scope>
    <source>
        <strain evidence="2">Expedition CK06-06</strain>
    </source>
</reference>
<dbReference type="SUPFAM" id="SSF52540">
    <property type="entry name" value="P-loop containing nucleoside triphosphate hydrolases"/>
    <property type="match status" value="1"/>
</dbReference>
<name>X0VHP3_9ZZZZ</name>
<organism evidence="2">
    <name type="scientific">marine sediment metagenome</name>
    <dbReference type="NCBI Taxonomy" id="412755"/>
    <lineage>
        <taxon>unclassified sequences</taxon>
        <taxon>metagenomes</taxon>
        <taxon>ecological metagenomes</taxon>
    </lineage>
</organism>
<feature type="coiled-coil region" evidence="1">
    <location>
        <begin position="169"/>
        <end position="260"/>
    </location>
</feature>
<gene>
    <name evidence="2" type="ORF">S01H1_41468</name>
</gene>
<evidence type="ECO:0000256" key="1">
    <source>
        <dbReference type="SAM" id="Coils"/>
    </source>
</evidence>
<feature type="coiled-coil region" evidence="1">
    <location>
        <begin position="109"/>
        <end position="136"/>
    </location>
</feature>
<comment type="caution">
    <text evidence="2">The sequence shown here is derived from an EMBL/GenBank/DDBJ whole genome shotgun (WGS) entry which is preliminary data.</text>
</comment>
<dbReference type="PANTHER" id="PTHR43977">
    <property type="entry name" value="STRUCTURAL MAINTENANCE OF CHROMOSOMES PROTEIN 3"/>
    <property type="match status" value="1"/>
</dbReference>
<keyword evidence="1" id="KW-0175">Coiled coil</keyword>
<dbReference type="AlphaFoldDB" id="X0VHP3"/>
<evidence type="ECO:0000313" key="2">
    <source>
        <dbReference type="EMBL" id="GAG00051.1"/>
    </source>
</evidence>
<feature type="non-terminal residue" evidence="2">
    <location>
        <position position="266"/>
    </location>
</feature>
<dbReference type="EMBL" id="BARS01026305">
    <property type="protein sequence ID" value="GAG00051.1"/>
    <property type="molecule type" value="Genomic_DNA"/>
</dbReference>
<protein>
    <submittedName>
        <fullName evidence="2">Uncharacterized protein</fullName>
    </submittedName>
</protein>
<sequence length="266" mass="31093">EKSSNLIYNGGKSKKPAKEGEVSIYFDNSNKKFPTEDPEVKITRIVRQNGQSIYKINDKTRTRQEIVDLLSLAKIDPDTYNIILQGDITKFVEMHPIERRMLIEEISGISIYEEKKHKALNQLEKVEERLKEAEIVLAERNTYLKELKKDHDQALKFKDMSNKISQSKASLLKIQIDKKEKEKSEFQSNLEKTKQELNKTNEKINQLKQLNLEKKQAIENISKEIEEKGEIEQVSLNKEIETLKIDLTKKHSRIETLNNELQKIDK</sequence>
<dbReference type="InterPro" id="IPR027417">
    <property type="entry name" value="P-loop_NTPase"/>
</dbReference>
<proteinExistence type="predicted"/>
<accession>X0VHP3</accession>